<feature type="transmembrane region" description="Helical" evidence="12">
    <location>
        <begin position="681"/>
        <end position="706"/>
    </location>
</feature>
<dbReference type="Gene3D" id="1.20.1070.10">
    <property type="entry name" value="Rhodopsin 7-helix transmembrane proteins"/>
    <property type="match status" value="1"/>
</dbReference>
<dbReference type="InterPro" id="IPR000276">
    <property type="entry name" value="GPCR_Rhodpsn"/>
</dbReference>
<dbReference type="GO" id="GO:0009755">
    <property type="term" value="P:hormone-mediated signaling pathway"/>
    <property type="evidence" value="ECO:0007669"/>
    <property type="project" value="TreeGrafter"/>
</dbReference>
<dbReference type="InterPro" id="IPR032675">
    <property type="entry name" value="LRR_dom_sf"/>
</dbReference>
<dbReference type="GO" id="GO:0016500">
    <property type="term" value="F:protein-hormone receptor activity"/>
    <property type="evidence" value="ECO:0007669"/>
    <property type="project" value="InterPro"/>
</dbReference>
<keyword evidence="6" id="KW-0677">Repeat</keyword>
<protein>
    <recommendedName>
        <fullName evidence="13">G-protein coupled receptors family 1 profile domain-containing protein</fullName>
    </recommendedName>
</protein>
<dbReference type="Proteomes" id="UP000327044">
    <property type="component" value="Unassembled WGS sequence"/>
</dbReference>
<keyword evidence="8" id="KW-0297">G-protein coupled receptor</keyword>
<name>A0A5N4B3L1_PHOPY</name>
<evidence type="ECO:0000256" key="4">
    <source>
        <dbReference type="ARBA" id="ARBA00022614"/>
    </source>
</evidence>
<dbReference type="GO" id="GO:0005886">
    <property type="term" value="C:plasma membrane"/>
    <property type="evidence" value="ECO:0007669"/>
    <property type="project" value="UniProtKB-SubCell"/>
</dbReference>
<dbReference type="FunFam" id="3.80.10.10:FF:000426">
    <property type="entry name" value="Follicle-stimulating hormone receptor-like Protein"/>
    <property type="match status" value="1"/>
</dbReference>
<keyword evidence="15" id="KW-1185">Reference proteome</keyword>
<keyword evidence="10" id="KW-0675">Receptor</keyword>
<dbReference type="InterPro" id="IPR001611">
    <property type="entry name" value="Leu-rich_rpt"/>
</dbReference>
<dbReference type="PANTHER" id="PTHR24372:SF74">
    <property type="entry name" value="LP13728P"/>
    <property type="match status" value="1"/>
</dbReference>
<feature type="transmembrane region" description="Helical" evidence="12">
    <location>
        <begin position="553"/>
        <end position="576"/>
    </location>
</feature>
<dbReference type="InterPro" id="IPR002131">
    <property type="entry name" value="Gphrmn_rcpt_fam"/>
</dbReference>
<comment type="similarity">
    <text evidence="2">Belongs to the G-protein coupled receptor 1 family.</text>
</comment>
<feature type="transmembrane region" description="Helical" evidence="12">
    <location>
        <begin position="762"/>
        <end position="782"/>
    </location>
</feature>
<dbReference type="PANTHER" id="PTHR24372">
    <property type="entry name" value="GLYCOPROTEIN HORMONE RECEPTOR"/>
    <property type="match status" value="1"/>
</dbReference>
<dbReference type="Pfam" id="PF13855">
    <property type="entry name" value="LRR_8"/>
    <property type="match status" value="1"/>
</dbReference>
<dbReference type="GO" id="GO:0008528">
    <property type="term" value="F:G protein-coupled peptide receptor activity"/>
    <property type="evidence" value="ECO:0007669"/>
    <property type="project" value="TreeGrafter"/>
</dbReference>
<feature type="domain" description="G-protein coupled receptors family 1 profile" evidence="13">
    <location>
        <begin position="531"/>
        <end position="779"/>
    </location>
</feature>
<feature type="transmembrane region" description="Helical" evidence="12">
    <location>
        <begin position="641"/>
        <end position="661"/>
    </location>
</feature>
<keyword evidence="9 12" id="KW-0472">Membrane</keyword>
<dbReference type="FunFam" id="1.20.1070.10:FF:000181">
    <property type="entry name" value="Thyrotropin receptor"/>
    <property type="match status" value="1"/>
</dbReference>
<dbReference type="Gene3D" id="3.80.10.10">
    <property type="entry name" value="Ribonuclease Inhibitor"/>
    <property type="match status" value="1"/>
</dbReference>
<dbReference type="Pfam" id="PF13306">
    <property type="entry name" value="LRR_5"/>
    <property type="match status" value="1"/>
</dbReference>
<dbReference type="Pfam" id="PF00001">
    <property type="entry name" value="7tm_1"/>
    <property type="match status" value="1"/>
</dbReference>
<evidence type="ECO:0000256" key="8">
    <source>
        <dbReference type="ARBA" id="ARBA00023040"/>
    </source>
</evidence>
<dbReference type="GO" id="GO:0007189">
    <property type="term" value="P:adenylate cyclase-activating G protein-coupled receptor signaling pathway"/>
    <property type="evidence" value="ECO:0007669"/>
    <property type="project" value="TreeGrafter"/>
</dbReference>
<evidence type="ECO:0000313" key="15">
    <source>
        <dbReference type="Proteomes" id="UP000327044"/>
    </source>
</evidence>
<dbReference type="SUPFAM" id="SSF52058">
    <property type="entry name" value="L domain-like"/>
    <property type="match status" value="1"/>
</dbReference>
<keyword evidence="3" id="KW-1003">Cell membrane</keyword>
<sequence length="847" mass="96120">MIKKTSLLVLPVINRKFFTLFYDNSYPLLYPLGTKIPTHFGMMNRRDALYWFVIISVEISFTTNSPTIATLEEQQMFISKMESKRAQNLTWTCECYNVTYGMELELECRCHGRGLLEIPTDLDEKLERITLTESEIKVIEKNSFQPYKETLRDVILESLPFLQVIEEGTFMDTPNLRTLYISHAPQMKSLHGVFFGVTARKFRSLRIVGTGLQEIPNLSNLHNDNIVQMIELDRNKIERIPNNAVKINAEQVTFNYNEITVIENYAFNGSHIAALSFKGNERLSEIKQYAFQGLSSIQQLDLSGTSIRSIPVAGLSEIEVLKVENTPTMKTIPSIYELRHLQEAHLTHPFHCCAFKYPAQHDPIGYAQYQETVRAACDRAAPALDTGQFVKFKKRSIRTVGMWSDPFEDIGYGDVKYDTQHHAPNAHIDWNLNDNGRPTDYSHLNPLRGHTIEYVEGVASPLDEDFGTFHQTSAEISENKPFDAFCGNFTDNTRFIKCYPEPNALNPCEDIMGSYWLRISVWFVVILAVMGNMAVIIVVIFSGGEITVQRFLICNLAFADFFMGLYLLFIASMDLHSVGTYFNSAYDWQYGVGCQIAGFLTMFASQLSVFTLTVVTVERWFAITHAMHLTRRIRIRAASKIMCLGWLYSILIAALPLFGVSNYSSTSICLPMEVNHIVDKAYLITIIVLNTIAFALIVFCYAQIYFSLGYETRHSSTHGEMTIAKKMALLVFTDFACWAPIAFFSLTALAGYPLIGVTRSKILLVFFYPLNSCANPYLYAIMTSQYRRDFFLLLSRCGLCRKTAQQYTLTTSSLHTANNSHPIPLLMIKSNGQAANTKPENADDAFV</sequence>
<evidence type="ECO:0000256" key="5">
    <source>
        <dbReference type="ARBA" id="ARBA00022692"/>
    </source>
</evidence>
<evidence type="ECO:0000313" key="14">
    <source>
        <dbReference type="EMBL" id="KAB0804144.1"/>
    </source>
</evidence>
<evidence type="ECO:0000256" key="12">
    <source>
        <dbReference type="SAM" id="Phobius"/>
    </source>
</evidence>
<evidence type="ECO:0000256" key="11">
    <source>
        <dbReference type="ARBA" id="ARBA00023224"/>
    </source>
</evidence>
<dbReference type="FunCoup" id="A0A5N4B3L1">
    <property type="interactions" value="96"/>
</dbReference>
<evidence type="ECO:0000256" key="3">
    <source>
        <dbReference type="ARBA" id="ARBA00022475"/>
    </source>
</evidence>
<dbReference type="SUPFAM" id="SSF81321">
    <property type="entry name" value="Family A G protein-coupled receptor-like"/>
    <property type="match status" value="1"/>
</dbReference>
<organism evidence="14 15">
    <name type="scientific">Photinus pyralis</name>
    <name type="common">Common eastern firefly</name>
    <name type="synonym">Lampyris pyralis</name>
    <dbReference type="NCBI Taxonomy" id="7054"/>
    <lineage>
        <taxon>Eukaryota</taxon>
        <taxon>Metazoa</taxon>
        <taxon>Ecdysozoa</taxon>
        <taxon>Arthropoda</taxon>
        <taxon>Hexapoda</taxon>
        <taxon>Insecta</taxon>
        <taxon>Pterygota</taxon>
        <taxon>Neoptera</taxon>
        <taxon>Endopterygota</taxon>
        <taxon>Coleoptera</taxon>
        <taxon>Polyphaga</taxon>
        <taxon>Elateriformia</taxon>
        <taxon>Elateroidea</taxon>
        <taxon>Lampyridae</taxon>
        <taxon>Lampyrinae</taxon>
        <taxon>Photinus</taxon>
    </lineage>
</organism>
<gene>
    <name evidence="14" type="ORF">PPYR_01114</name>
</gene>
<evidence type="ECO:0000256" key="2">
    <source>
        <dbReference type="ARBA" id="ARBA00010663"/>
    </source>
</evidence>
<keyword evidence="11" id="KW-0807">Transducer</keyword>
<dbReference type="EMBL" id="VVIM01000001">
    <property type="protein sequence ID" value="KAB0804144.1"/>
    <property type="molecule type" value="Genomic_DNA"/>
</dbReference>
<dbReference type="InParanoid" id="A0A5N4B3L1"/>
<evidence type="ECO:0000259" key="13">
    <source>
        <dbReference type="PROSITE" id="PS50262"/>
    </source>
</evidence>
<dbReference type="CDD" id="cd15136">
    <property type="entry name" value="7tmA_Glyco_hormone_R"/>
    <property type="match status" value="1"/>
</dbReference>
<evidence type="ECO:0000256" key="7">
    <source>
        <dbReference type="ARBA" id="ARBA00022989"/>
    </source>
</evidence>
<feature type="transmembrane region" description="Helical" evidence="12">
    <location>
        <begin position="596"/>
        <end position="621"/>
    </location>
</feature>
<dbReference type="AlphaFoldDB" id="A0A5N4B3L1"/>
<dbReference type="PRINTS" id="PR00373">
    <property type="entry name" value="GLYCHORMONER"/>
</dbReference>
<comment type="caution">
    <text evidence="14">The sequence shown here is derived from an EMBL/GenBank/DDBJ whole genome shotgun (WGS) entry which is preliminary data.</text>
</comment>
<keyword evidence="4" id="KW-0433">Leucine-rich repeat</keyword>
<dbReference type="PROSITE" id="PS50262">
    <property type="entry name" value="G_PROTEIN_RECEP_F1_2"/>
    <property type="match status" value="1"/>
</dbReference>
<proteinExistence type="inferred from homology"/>
<keyword evidence="5 12" id="KW-0812">Transmembrane</keyword>
<feature type="transmembrane region" description="Helical" evidence="12">
    <location>
        <begin position="515"/>
        <end position="541"/>
    </location>
</feature>
<evidence type="ECO:0000256" key="6">
    <source>
        <dbReference type="ARBA" id="ARBA00022737"/>
    </source>
</evidence>
<dbReference type="InterPro" id="IPR017452">
    <property type="entry name" value="GPCR_Rhodpsn_7TM"/>
</dbReference>
<keyword evidence="7 12" id="KW-1133">Transmembrane helix</keyword>
<dbReference type="PRINTS" id="PR00237">
    <property type="entry name" value="GPCRRHODOPSN"/>
</dbReference>
<comment type="subcellular location">
    <subcellularLocation>
        <location evidence="1">Cell membrane</location>
        <topology evidence="1">Multi-pass membrane protein</topology>
    </subcellularLocation>
</comment>
<dbReference type="InterPro" id="IPR026906">
    <property type="entry name" value="LRR_5"/>
</dbReference>
<evidence type="ECO:0000256" key="9">
    <source>
        <dbReference type="ARBA" id="ARBA00023136"/>
    </source>
</evidence>
<feature type="transmembrane region" description="Helical" evidence="12">
    <location>
        <begin position="727"/>
        <end position="750"/>
    </location>
</feature>
<dbReference type="PROSITE" id="PS00237">
    <property type="entry name" value="G_PROTEIN_RECEP_F1_1"/>
    <property type="match status" value="1"/>
</dbReference>
<evidence type="ECO:0000256" key="10">
    <source>
        <dbReference type="ARBA" id="ARBA00023170"/>
    </source>
</evidence>
<evidence type="ECO:0000256" key="1">
    <source>
        <dbReference type="ARBA" id="ARBA00004651"/>
    </source>
</evidence>
<reference evidence="14 15" key="1">
    <citation type="journal article" date="2018" name="Elife">
        <title>Firefly genomes illuminate parallel origins of bioluminescence in beetles.</title>
        <authorList>
            <person name="Fallon T.R."/>
            <person name="Lower S.E."/>
            <person name="Chang C.H."/>
            <person name="Bessho-Uehara M."/>
            <person name="Martin G.J."/>
            <person name="Bewick A.J."/>
            <person name="Behringer M."/>
            <person name="Debat H.J."/>
            <person name="Wong I."/>
            <person name="Day J.C."/>
            <person name="Suvorov A."/>
            <person name="Silva C.J."/>
            <person name="Stanger-Hall K.F."/>
            <person name="Hall D.W."/>
            <person name="Schmitz R.J."/>
            <person name="Nelson D.R."/>
            <person name="Lewis S.M."/>
            <person name="Shigenobu S."/>
            <person name="Bybee S.M."/>
            <person name="Larracuente A.M."/>
            <person name="Oba Y."/>
            <person name="Weng J.K."/>
        </authorList>
    </citation>
    <scope>NUCLEOTIDE SEQUENCE [LARGE SCALE GENOMIC DNA]</scope>
    <source>
        <strain evidence="14">1611_PpyrPB1</strain>
        <tissue evidence="14">Whole body</tissue>
    </source>
</reference>
<accession>A0A5N4B3L1</accession>